<evidence type="ECO:0000313" key="3">
    <source>
        <dbReference type="Proteomes" id="UP001596106"/>
    </source>
</evidence>
<dbReference type="PANTHER" id="PTHR22916:SF3">
    <property type="entry name" value="UDP-GLCNAC:BETAGAL BETA-1,3-N-ACETYLGLUCOSAMINYLTRANSFERASE-LIKE PROTEIN 1"/>
    <property type="match status" value="1"/>
</dbReference>
<dbReference type="EMBL" id="JBHSMA010000019">
    <property type="protein sequence ID" value="MFC5413066.1"/>
    <property type="molecule type" value="Genomic_DNA"/>
</dbReference>
<protein>
    <submittedName>
        <fullName evidence="2">Glycosyltransferase family 2 protein</fullName>
    </submittedName>
</protein>
<organism evidence="2 3">
    <name type="scientific">Larkinella bovis</name>
    <dbReference type="NCBI Taxonomy" id="683041"/>
    <lineage>
        <taxon>Bacteria</taxon>
        <taxon>Pseudomonadati</taxon>
        <taxon>Bacteroidota</taxon>
        <taxon>Cytophagia</taxon>
        <taxon>Cytophagales</taxon>
        <taxon>Spirosomataceae</taxon>
        <taxon>Larkinella</taxon>
    </lineage>
</organism>
<proteinExistence type="predicted"/>
<evidence type="ECO:0000313" key="2">
    <source>
        <dbReference type="EMBL" id="MFC5413066.1"/>
    </source>
</evidence>
<gene>
    <name evidence="2" type="ORF">ACFPMF_27325</name>
</gene>
<dbReference type="SUPFAM" id="SSF53448">
    <property type="entry name" value="Nucleotide-diphospho-sugar transferases"/>
    <property type="match status" value="1"/>
</dbReference>
<dbReference type="RefSeq" id="WP_379851222.1">
    <property type="nucleotide sequence ID" value="NZ_JBHSMA010000019.1"/>
</dbReference>
<evidence type="ECO:0000259" key="1">
    <source>
        <dbReference type="Pfam" id="PF00535"/>
    </source>
</evidence>
<feature type="domain" description="Glycosyltransferase 2-like" evidence="1">
    <location>
        <begin position="7"/>
        <end position="113"/>
    </location>
</feature>
<comment type="caution">
    <text evidence="2">The sequence shown here is derived from an EMBL/GenBank/DDBJ whole genome shotgun (WGS) entry which is preliminary data.</text>
</comment>
<sequence length="339" mass="39530">MPPPLVSIIIPVYNRENLIAETLDSVLRQTLHNWECVIIDDGSIDRTLDIAREYSATDNRFKIILRNRDPKGAPTCRNIGIESSIGEYLIFLDSDDILLEDCLCRRIDFMISNLDIDFSVSQGLHGEYPIDFTTQYYYVRNHVDKNLIENFSMLAPSWLTLNSIWRKHSILKNKLFWNEDLTALQDVELHLRAILKGLIFSLNGDIPDCIVRKHGQPRISANLNLERNVFILINYGILPNTHKKNRGLYNCLVARIISEIYMHDNGILSVTSFINKKLLKPLDYYRLIILTGVIKRIKNSKIKGKSYIVNLLLKIFGVEMYFKFKYEDYDQYFPVKYKN</sequence>
<accession>A0ABW0II00</accession>
<name>A0ABW0II00_9BACT</name>
<keyword evidence="3" id="KW-1185">Reference proteome</keyword>
<dbReference type="Proteomes" id="UP001596106">
    <property type="component" value="Unassembled WGS sequence"/>
</dbReference>
<dbReference type="Pfam" id="PF00535">
    <property type="entry name" value="Glycos_transf_2"/>
    <property type="match status" value="1"/>
</dbReference>
<dbReference type="Gene3D" id="3.90.550.10">
    <property type="entry name" value="Spore Coat Polysaccharide Biosynthesis Protein SpsA, Chain A"/>
    <property type="match status" value="1"/>
</dbReference>
<dbReference type="InterPro" id="IPR001173">
    <property type="entry name" value="Glyco_trans_2-like"/>
</dbReference>
<dbReference type="PANTHER" id="PTHR22916">
    <property type="entry name" value="GLYCOSYLTRANSFERASE"/>
    <property type="match status" value="1"/>
</dbReference>
<dbReference type="InterPro" id="IPR029044">
    <property type="entry name" value="Nucleotide-diphossugar_trans"/>
</dbReference>
<reference evidence="3" key="1">
    <citation type="journal article" date="2019" name="Int. J. Syst. Evol. Microbiol.">
        <title>The Global Catalogue of Microorganisms (GCM) 10K type strain sequencing project: providing services to taxonomists for standard genome sequencing and annotation.</title>
        <authorList>
            <consortium name="The Broad Institute Genomics Platform"/>
            <consortium name="The Broad Institute Genome Sequencing Center for Infectious Disease"/>
            <person name="Wu L."/>
            <person name="Ma J."/>
        </authorList>
    </citation>
    <scope>NUCLEOTIDE SEQUENCE [LARGE SCALE GENOMIC DNA]</scope>
    <source>
        <strain evidence="3">CCUG 55250</strain>
    </source>
</reference>
<dbReference type="CDD" id="cd00761">
    <property type="entry name" value="Glyco_tranf_GTA_type"/>
    <property type="match status" value="1"/>
</dbReference>